<dbReference type="InterPro" id="IPR028939">
    <property type="entry name" value="P5C_Rdtase_cat_N"/>
</dbReference>
<proteinExistence type="predicted"/>
<dbReference type="EMBL" id="LHQS01000002">
    <property type="protein sequence ID" value="RXE56152.1"/>
    <property type="molecule type" value="Genomic_DNA"/>
</dbReference>
<evidence type="ECO:0000256" key="1">
    <source>
        <dbReference type="ARBA" id="ARBA00023002"/>
    </source>
</evidence>
<dbReference type="InterPro" id="IPR051267">
    <property type="entry name" value="STEAP_metalloreductase"/>
</dbReference>
<dbReference type="GO" id="GO:0052851">
    <property type="term" value="F:ferric-chelate reductase (NADPH) activity"/>
    <property type="evidence" value="ECO:0007669"/>
    <property type="project" value="TreeGrafter"/>
</dbReference>
<dbReference type="GO" id="GO:0008823">
    <property type="term" value="F:cupric reductase (NADH) activity"/>
    <property type="evidence" value="ECO:0007669"/>
    <property type="project" value="TreeGrafter"/>
</dbReference>
<dbReference type="PANTHER" id="PTHR14239">
    <property type="entry name" value="DUDULIN-RELATED"/>
    <property type="match status" value="1"/>
</dbReference>
<keyword evidence="1" id="KW-0560">Oxidoreductase</keyword>
<dbReference type="Pfam" id="PF03807">
    <property type="entry name" value="F420_oxidored"/>
    <property type="match status" value="1"/>
</dbReference>
<dbReference type="GO" id="GO:0050661">
    <property type="term" value="F:NADP binding"/>
    <property type="evidence" value="ECO:0007669"/>
    <property type="project" value="InterPro"/>
</dbReference>
<dbReference type="GO" id="GO:0016651">
    <property type="term" value="F:oxidoreductase activity, acting on NAD(P)H"/>
    <property type="evidence" value="ECO:0007669"/>
    <property type="project" value="InterPro"/>
</dbReference>
<dbReference type="Proteomes" id="UP000290932">
    <property type="component" value="Unassembled WGS sequence"/>
</dbReference>
<dbReference type="Gene3D" id="3.40.50.720">
    <property type="entry name" value="NAD(P)-binding Rossmann-like Domain"/>
    <property type="match status" value="1"/>
</dbReference>
<evidence type="ECO:0000313" key="3">
    <source>
        <dbReference type="EMBL" id="RXE56152.1"/>
    </source>
</evidence>
<dbReference type="NCBIfam" id="TIGR01915">
    <property type="entry name" value="npdG"/>
    <property type="match status" value="1"/>
</dbReference>
<accession>A0A498H036</accession>
<dbReference type="InterPro" id="IPR010185">
    <property type="entry name" value="NpdG"/>
</dbReference>
<keyword evidence="4" id="KW-1185">Reference proteome</keyword>
<evidence type="ECO:0000313" key="4">
    <source>
        <dbReference type="Proteomes" id="UP000290932"/>
    </source>
</evidence>
<dbReference type="InterPro" id="IPR036291">
    <property type="entry name" value="NAD(P)-bd_dom_sf"/>
</dbReference>
<dbReference type="OrthoDB" id="8635at2157"/>
<dbReference type="SUPFAM" id="SSF51735">
    <property type="entry name" value="NAD(P)-binding Rossmann-fold domains"/>
    <property type="match status" value="1"/>
</dbReference>
<reference evidence="3 4" key="1">
    <citation type="journal article" date="2015" name="Int. J. Syst. Evol. Microbiol.">
        <title>Methanoculleus taiwanensis sp. nov., a methanogen isolated from deep marine sediment at the deformation front area near Taiwan.</title>
        <authorList>
            <person name="Weng C.Y."/>
            <person name="Chen S.C."/>
            <person name="Lai M.C."/>
            <person name="Wu S.Y."/>
            <person name="Lin S."/>
            <person name="Yang T.F."/>
            <person name="Chen P.C."/>
        </authorList>
    </citation>
    <scope>NUCLEOTIDE SEQUENCE [LARGE SCALE GENOMIC DNA]</scope>
    <source>
        <strain evidence="3 4">CYW4</strain>
    </source>
</reference>
<comment type="caution">
    <text evidence="3">The sequence shown here is derived from an EMBL/GenBank/DDBJ whole genome shotgun (WGS) entry which is preliminary data.</text>
</comment>
<dbReference type="AlphaFoldDB" id="A0A498H036"/>
<dbReference type="GO" id="GO:0015677">
    <property type="term" value="P:copper ion import"/>
    <property type="evidence" value="ECO:0007669"/>
    <property type="project" value="TreeGrafter"/>
</dbReference>
<dbReference type="GO" id="GO:0070967">
    <property type="term" value="F:coenzyme F420 binding"/>
    <property type="evidence" value="ECO:0007669"/>
    <property type="project" value="InterPro"/>
</dbReference>
<name>A0A498H036_9EURY</name>
<dbReference type="PANTHER" id="PTHR14239:SF0">
    <property type="entry name" value="F420-DEPENDENT NADP REDUCTASE"/>
    <property type="match status" value="1"/>
</dbReference>
<dbReference type="GO" id="GO:0005886">
    <property type="term" value="C:plasma membrane"/>
    <property type="evidence" value="ECO:0007669"/>
    <property type="project" value="TreeGrafter"/>
</dbReference>
<evidence type="ECO:0000259" key="2">
    <source>
        <dbReference type="Pfam" id="PF03807"/>
    </source>
</evidence>
<dbReference type="GO" id="GO:0006740">
    <property type="term" value="P:NADPH regeneration"/>
    <property type="evidence" value="ECO:0007669"/>
    <property type="project" value="InterPro"/>
</dbReference>
<organism evidence="3 4">
    <name type="scientific">Methanoculleus taiwanensis</name>
    <dbReference type="NCBI Taxonomy" id="1550565"/>
    <lineage>
        <taxon>Archaea</taxon>
        <taxon>Methanobacteriati</taxon>
        <taxon>Methanobacteriota</taxon>
        <taxon>Stenosarchaea group</taxon>
        <taxon>Methanomicrobia</taxon>
        <taxon>Methanomicrobiales</taxon>
        <taxon>Methanomicrobiaceae</taxon>
        <taxon>Methanoculleus</taxon>
    </lineage>
</organism>
<dbReference type="RefSeq" id="WP_128693897.1">
    <property type="nucleotide sequence ID" value="NZ_LHQS01000002.1"/>
</dbReference>
<gene>
    <name evidence="3" type="ORF">ABH15_08300</name>
</gene>
<feature type="domain" description="Pyrroline-5-carboxylate reductase catalytic N-terminal" evidence="2">
    <location>
        <begin position="2"/>
        <end position="101"/>
    </location>
</feature>
<sequence>MRIGIVGGTGDIGEGMALRLSTAHEVVVGSREAEKAVASCTACEEILTGRGLECSLLGVGNQAAVDAADIIVLALPFKHVAATLGSLRGFEDKIVITPVNPIERSTHFYYAPPPEGSAALMIKGMLPESTTVCAAFNNIAAKKWKILDEVLDYSVAVCCDDEGVKRQVMDLVNGISELKACDAGPLAAASMVESVTPLLLNVGRLNKMRDAGVRFV</sequence>
<protein>
    <submittedName>
        <fullName evidence="3">NADPH-dependent F420 reductase</fullName>
    </submittedName>
</protein>